<accession>A0ABZ3FVS6</accession>
<keyword evidence="2 4" id="KW-0238">DNA-binding</keyword>
<dbReference type="RefSeq" id="WP_425310104.1">
    <property type="nucleotide sequence ID" value="NZ_CP154795.1"/>
</dbReference>
<dbReference type="PROSITE" id="PS50977">
    <property type="entry name" value="HTH_TETR_2"/>
    <property type="match status" value="1"/>
</dbReference>
<dbReference type="InterPro" id="IPR009057">
    <property type="entry name" value="Homeodomain-like_sf"/>
</dbReference>
<dbReference type="SUPFAM" id="SSF46689">
    <property type="entry name" value="Homeodomain-like"/>
    <property type="match status" value="1"/>
</dbReference>
<organism evidence="6 7">
    <name type="scientific">Ammonicoccus fulvus</name>
    <dbReference type="NCBI Taxonomy" id="3138240"/>
    <lineage>
        <taxon>Bacteria</taxon>
        <taxon>Bacillati</taxon>
        <taxon>Actinomycetota</taxon>
        <taxon>Actinomycetes</taxon>
        <taxon>Propionibacteriales</taxon>
        <taxon>Propionibacteriaceae</taxon>
        <taxon>Ammonicoccus</taxon>
    </lineage>
</organism>
<dbReference type="Gene3D" id="1.10.357.10">
    <property type="entry name" value="Tetracycline Repressor, domain 2"/>
    <property type="match status" value="1"/>
</dbReference>
<dbReference type="PRINTS" id="PR00455">
    <property type="entry name" value="HTHTETR"/>
</dbReference>
<gene>
    <name evidence="6" type="ORF">AADG42_15640</name>
</gene>
<evidence type="ECO:0000313" key="6">
    <source>
        <dbReference type="EMBL" id="XAN08676.1"/>
    </source>
</evidence>
<name>A0ABZ3FVS6_9ACTN</name>
<dbReference type="PANTHER" id="PTHR30055:SF234">
    <property type="entry name" value="HTH-TYPE TRANSCRIPTIONAL REGULATOR BETI"/>
    <property type="match status" value="1"/>
</dbReference>
<dbReference type="EMBL" id="CP154795">
    <property type="protein sequence ID" value="XAN08676.1"/>
    <property type="molecule type" value="Genomic_DNA"/>
</dbReference>
<evidence type="ECO:0000313" key="7">
    <source>
        <dbReference type="Proteomes" id="UP001442841"/>
    </source>
</evidence>
<evidence type="ECO:0000259" key="5">
    <source>
        <dbReference type="PROSITE" id="PS50977"/>
    </source>
</evidence>
<dbReference type="Proteomes" id="UP001442841">
    <property type="component" value="Chromosome"/>
</dbReference>
<feature type="DNA-binding region" description="H-T-H motif" evidence="4">
    <location>
        <begin position="38"/>
        <end position="57"/>
    </location>
</feature>
<evidence type="ECO:0000256" key="4">
    <source>
        <dbReference type="PROSITE-ProRule" id="PRU00335"/>
    </source>
</evidence>
<evidence type="ECO:0000256" key="2">
    <source>
        <dbReference type="ARBA" id="ARBA00023125"/>
    </source>
</evidence>
<reference evidence="6 7" key="1">
    <citation type="submission" date="2024-04" db="EMBL/GenBank/DDBJ databases">
        <title>Isolation of an actinomycete strain from pig manure.</title>
        <authorList>
            <person name="Gong T."/>
            <person name="Yu Z."/>
            <person name="An M."/>
            <person name="Wei C."/>
            <person name="Yang W."/>
            <person name="Liu L."/>
        </authorList>
    </citation>
    <scope>NUCLEOTIDE SEQUENCE [LARGE SCALE GENOMIC DNA]</scope>
    <source>
        <strain evidence="6 7">ZF39</strain>
    </source>
</reference>
<feature type="domain" description="HTH tetR-type" evidence="5">
    <location>
        <begin position="15"/>
        <end position="75"/>
    </location>
</feature>
<dbReference type="PANTHER" id="PTHR30055">
    <property type="entry name" value="HTH-TYPE TRANSCRIPTIONAL REGULATOR RUTR"/>
    <property type="match status" value="1"/>
</dbReference>
<protein>
    <submittedName>
        <fullName evidence="6">Helix-turn-helix domain-containing protein</fullName>
    </submittedName>
</protein>
<dbReference type="Pfam" id="PF00440">
    <property type="entry name" value="TetR_N"/>
    <property type="match status" value="1"/>
</dbReference>
<keyword evidence="1" id="KW-0805">Transcription regulation</keyword>
<evidence type="ECO:0000256" key="3">
    <source>
        <dbReference type="ARBA" id="ARBA00023163"/>
    </source>
</evidence>
<dbReference type="InterPro" id="IPR050109">
    <property type="entry name" value="HTH-type_TetR-like_transc_reg"/>
</dbReference>
<evidence type="ECO:0000256" key="1">
    <source>
        <dbReference type="ARBA" id="ARBA00023015"/>
    </source>
</evidence>
<sequence length="201" mass="22453">MKRPYRQTARAQQAEETGERILRAAIRLFDSKGYAGLTLADVAEAADVTVQTVIRRFGDKEGLLTAAGRIATENIRSQRDDVVAGDVPALVDNLLTHYEEYAASALRLLADEHLSPAIATYTEAGRAYHREWCRRVFAPFLTDLSPTVRRRRLAQFIAICDVWTWKLLRLQAGLSLAQTRTALLEMLAPLTEGTPSQGRRT</sequence>
<keyword evidence="3" id="KW-0804">Transcription</keyword>
<keyword evidence="7" id="KW-1185">Reference proteome</keyword>
<proteinExistence type="predicted"/>
<dbReference type="InterPro" id="IPR001647">
    <property type="entry name" value="HTH_TetR"/>
</dbReference>